<dbReference type="InterPro" id="IPR003423">
    <property type="entry name" value="OMP_efflux"/>
</dbReference>
<reference evidence="3 4" key="1">
    <citation type="journal article" date="2023" name="ISME J.">
        <title>Cultivation and genomic characterization of novel and ubiquitous marine nitrite-oxidizing bacteria from the Nitrospirales.</title>
        <authorList>
            <person name="Mueller A.J."/>
            <person name="Daebeler A."/>
            <person name="Herbold C.W."/>
            <person name="Kirkegaard R.H."/>
            <person name="Daims H."/>
        </authorList>
    </citation>
    <scope>NUCLEOTIDE SEQUENCE [LARGE SCALE GENOMIC DNA]</scope>
    <source>
        <strain evidence="3 4">EB</strain>
    </source>
</reference>
<keyword evidence="4" id="KW-1185">Reference proteome</keyword>
<keyword evidence="2" id="KW-0732">Signal</keyword>
<feature type="chain" id="PRO_5046550786" evidence="2">
    <location>
        <begin position="26"/>
        <end position="417"/>
    </location>
</feature>
<proteinExistence type="inferred from homology"/>
<evidence type="ECO:0000256" key="1">
    <source>
        <dbReference type="ARBA" id="ARBA00007613"/>
    </source>
</evidence>
<evidence type="ECO:0000313" key="4">
    <source>
        <dbReference type="Proteomes" id="UP001250932"/>
    </source>
</evidence>
<dbReference type="PANTHER" id="PTHR30203:SF24">
    <property type="entry name" value="BLR4935 PROTEIN"/>
    <property type="match status" value="1"/>
</dbReference>
<accession>A0ABU3K2S4</accession>
<protein>
    <submittedName>
        <fullName evidence="3">TolC family protein</fullName>
    </submittedName>
</protein>
<dbReference type="InterPro" id="IPR010131">
    <property type="entry name" value="MdtP/NodT-like"/>
</dbReference>
<evidence type="ECO:0000256" key="2">
    <source>
        <dbReference type="SAM" id="SignalP"/>
    </source>
</evidence>
<dbReference type="Pfam" id="PF02321">
    <property type="entry name" value="OEP"/>
    <property type="match status" value="2"/>
</dbReference>
<gene>
    <name evidence="3" type="ORF">PPG34_00005</name>
</gene>
<dbReference type="Proteomes" id="UP001250932">
    <property type="component" value="Unassembled WGS sequence"/>
</dbReference>
<dbReference type="PANTHER" id="PTHR30203">
    <property type="entry name" value="OUTER MEMBRANE CATION EFFLUX PROTEIN"/>
    <property type="match status" value="1"/>
</dbReference>
<dbReference type="Gene3D" id="1.20.1600.10">
    <property type="entry name" value="Outer membrane efflux proteins (OEP)"/>
    <property type="match status" value="1"/>
</dbReference>
<feature type="signal peptide" evidence="2">
    <location>
        <begin position="1"/>
        <end position="25"/>
    </location>
</feature>
<name>A0ABU3K2S4_9BACT</name>
<dbReference type="SUPFAM" id="SSF56954">
    <property type="entry name" value="Outer membrane efflux proteins (OEP)"/>
    <property type="match status" value="1"/>
</dbReference>
<evidence type="ECO:0000313" key="3">
    <source>
        <dbReference type="EMBL" id="MDT7040711.1"/>
    </source>
</evidence>
<comment type="caution">
    <text evidence="3">The sequence shown here is derived from an EMBL/GenBank/DDBJ whole genome shotgun (WGS) entry which is preliminary data.</text>
</comment>
<comment type="similarity">
    <text evidence="1">Belongs to the outer membrane factor (OMF) (TC 1.B.17) family.</text>
</comment>
<dbReference type="EMBL" id="JAQOUE010000001">
    <property type="protein sequence ID" value="MDT7040711.1"/>
    <property type="molecule type" value="Genomic_DNA"/>
</dbReference>
<sequence>MTRKQLRYLFLVLLLLSLGSHPVDAVESLTVEQAVKTALERNPDLLAIRQEVEVARGREVRSRLFNRFNPSLNGQAWNRNNPGSGNESDFQVTLSQEVEVAGQRGLRREAATRSVTRVEAQVKDRERVITGQVTRAFFQALTLKKRLELRKEIEKLNLRIRNASKARFKAGVAPIMESNLAEIRYGQSRKETFVAEALFQNALVDLRRLLGWEPDRSIELSGQLRNSPKAVLLPDLLQSAQAQRPDLIAAKREVARVKAAMDLTRRLIVPNPTFQGFYQTETEGPEGASKIVGGGVSIPLPLFDRKQGELVTQGGELNRSRHQVVAVTRNIEREVETAFQAYQAALQSVEVFEAEVLDRIDENFRFIEISYREGKIGLLQLIVVQDDLITAQLSYVDSLGQFRAAETNLAQAVGGQP</sequence>
<dbReference type="RefSeq" id="WP_313831066.1">
    <property type="nucleotide sequence ID" value="NZ_JAQOUE010000001.1"/>
</dbReference>
<organism evidence="3 4">
    <name type="scientific">Candidatus Nitronereus thalassa</name>
    <dbReference type="NCBI Taxonomy" id="3020898"/>
    <lineage>
        <taxon>Bacteria</taxon>
        <taxon>Pseudomonadati</taxon>
        <taxon>Nitrospirota</taxon>
        <taxon>Nitrospiria</taxon>
        <taxon>Nitrospirales</taxon>
        <taxon>Nitrospiraceae</taxon>
        <taxon>Candidatus Nitronereus</taxon>
    </lineage>
</organism>